<keyword evidence="3" id="KW-1185">Reference proteome</keyword>
<name>A0A0C2WU45_SERVB</name>
<dbReference type="HOGENOM" id="CLU_522861_0_0_1"/>
<protein>
    <submittedName>
        <fullName evidence="2">Uncharacterized protein</fullName>
    </submittedName>
</protein>
<evidence type="ECO:0000313" key="3">
    <source>
        <dbReference type="Proteomes" id="UP000054097"/>
    </source>
</evidence>
<reference evidence="3" key="2">
    <citation type="submission" date="2015-01" db="EMBL/GenBank/DDBJ databases">
        <title>Evolutionary Origins and Diversification of the Mycorrhizal Mutualists.</title>
        <authorList>
            <consortium name="DOE Joint Genome Institute"/>
            <consortium name="Mycorrhizal Genomics Consortium"/>
            <person name="Kohler A."/>
            <person name="Kuo A."/>
            <person name="Nagy L.G."/>
            <person name="Floudas D."/>
            <person name="Copeland A."/>
            <person name="Barry K.W."/>
            <person name="Cichocki N."/>
            <person name="Veneault-Fourrey C."/>
            <person name="LaButti K."/>
            <person name="Lindquist E.A."/>
            <person name="Lipzen A."/>
            <person name="Lundell T."/>
            <person name="Morin E."/>
            <person name="Murat C."/>
            <person name="Riley R."/>
            <person name="Ohm R."/>
            <person name="Sun H."/>
            <person name="Tunlid A."/>
            <person name="Henrissat B."/>
            <person name="Grigoriev I.V."/>
            <person name="Hibbett D.S."/>
            <person name="Martin F."/>
        </authorList>
    </citation>
    <scope>NUCLEOTIDE SEQUENCE [LARGE SCALE GENOMIC DNA]</scope>
    <source>
        <strain evidence="3">MAFF 305830</strain>
    </source>
</reference>
<feature type="compositionally biased region" description="Low complexity" evidence="1">
    <location>
        <begin position="22"/>
        <end position="31"/>
    </location>
</feature>
<dbReference type="OrthoDB" id="2591449at2759"/>
<evidence type="ECO:0000313" key="2">
    <source>
        <dbReference type="EMBL" id="KIM29663.1"/>
    </source>
</evidence>
<evidence type="ECO:0000256" key="1">
    <source>
        <dbReference type="SAM" id="MobiDB-lite"/>
    </source>
</evidence>
<feature type="compositionally biased region" description="Polar residues" evidence="1">
    <location>
        <begin position="1"/>
        <end position="14"/>
    </location>
</feature>
<accession>A0A0C2WU45</accession>
<dbReference type="AlphaFoldDB" id="A0A0C2WU45"/>
<feature type="compositionally biased region" description="Basic and acidic residues" evidence="1">
    <location>
        <begin position="60"/>
        <end position="73"/>
    </location>
</feature>
<proteinExistence type="predicted"/>
<organism evidence="2 3">
    <name type="scientific">Serendipita vermifera MAFF 305830</name>
    <dbReference type="NCBI Taxonomy" id="933852"/>
    <lineage>
        <taxon>Eukaryota</taxon>
        <taxon>Fungi</taxon>
        <taxon>Dikarya</taxon>
        <taxon>Basidiomycota</taxon>
        <taxon>Agaricomycotina</taxon>
        <taxon>Agaricomycetes</taxon>
        <taxon>Sebacinales</taxon>
        <taxon>Serendipitaceae</taxon>
        <taxon>Serendipita</taxon>
    </lineage>
</organism>
<sequence>MSVRSYSPSLSMPGTPSRRRLSSSSRRGSTSAPDPWALSPIDAPASSTSRLHIVRLPPPTKEELERYDKEHGTTRRASWGASGLSKSMSTERVSFAGTGLTRSGSERGSLDLSRPRIHPSSHTGALAPQQLYDLAMSSINPVVAADADAQSSPAPAVFTPLPPTHYLPFIVRSTEVHQLLSQGPPRRLWALIKQIYPTNLVEESDDPTKWPFSQLERWMFKVCRHEASDRVWVAKAKACISRRSEALWEKLKNALGVPPELELSDDEDSDDEELDAVVGSVGELKLAARAHHRIPSTSSTKPDLKTGAPTNAPELEEEFVDMGPTGLVMEAIYPSAAPASPVQSKSSPSKHDTGGMEIIGEEEEDEEGGSSTTKPVSEVPAEDMSGVEKESAEIDPSRMVGITFVSHSRYVPLKEYIDQDGTDDGEAVIDSPIFPSSFASLAHNASPKARRGSRGAFFLEQGSMSVRGPNSAHPPREYAVSTGSESDYDGR</sequence>
<dbReference type="EMBL" id="KN824287">
    <property type="protein sequence ID" value="KIM29663.1"/>
    <property type="molecule type" value="Genomic_DNA"/>
</dbReference>
<feature type="region of interest" description="Disordered" evidence="1">
    <location>
        <begin position="445"/>
        <end position="491"/>
    </location>
</feature>
<dbReference type="STRING" id="933852.A0A0C2WU45"/>
<feature type="region of interest" description="Disordered" evidence="1">
    <location>
        <begin position="1"/>
        <end position="123"/>
    </location>
</feature>
<gene>
    <name evidence="2" type="ORF">M408DRAFT_105600</name>
</gene>
<dbReference type="Proteomes" id="UP000054097">
    <property type="component" value="Unassembled WGS sequence"/>
</dbReference>
<reference evidence="2 3" key="1">
    <citation type="submission" date="2014-04" db="EMBL/GenBank/DDBJ databases">
        <authorList>
            <consortium name="DOE Joint Genome Institute"/>
            <person name="Kuo A."/>
            <person name="Zuccaro A."/>
            <person name="Kohler A."/>
            <person name="Nagy L.G."/>
            <person name="Floudas D."/>
            <person name="Copeland A."/>
            <person name="Barry K.W."/>
            <person name="Cichocki N."/>
            <person name="Veneault-Fourrey C."/>
            <person name="LaButti K."/>
            <person name="Lindquist E.A."/>
            <person name="Lipzen A."/>
            <person name="Lundell T."/>
            <person name="Morin E."/>
            <person name="Murat C."/>
            <person name="Sun H."/>
            <person name="Tunlid A."/>
            <person name="Henrissat B."/>
            <person name="Grigoriev I.V."/>
            <person name="Hibbett D.S."/>
            <person name="Martin F."/>
            <person name="Nordberg H.P."/>
            <person name="Cantor M.N."/>
            <person name="Hua S.X."/>
        </authorList>
    </citation>
    <scope>NUCLEOTIDE SEQUENCE [LARGE SCALE GENOMIC DNA]</scope>
    <source>
        <strain evidence="2 3">MAFF 305830</strain>
    </source>
</reference>
<feature type="region of interest" description="Disordered" evidence="1">
    <location>
        <begin position="360"/>
        <end position="392"/>
    </location>
</feature>